<evidence type="ECO:0000256" key="5">
    <source>
        <dbReference type="ARBA" id="ARBA00022523"/>
    </source>
</evidence>
<dbReference type="Pfam" id="PF21467">
    <property type="entry name" value="BetaGal_gal-bd"/>
    <property type="match status" value="1"/>
</dbReference>
<dbReference type="GO" id="GO:0004565">
    <property type="term" value="F:beta-galactosidase activity"/>
    <property type="evidence" value="ECO:0007669"/>
    <property type="project" value="UniProtKB-EC"/>
</dbReference>
<feature type="signal peptide" evidence="11">
    <location>
        <begin position="1"/>
        <end position="24"/>
    </location>
</feature>
<comment type="caution">
    <text evidence="13">The sequence shown here is derived from an EMBL/GenBank/DDBJ whole genome shotgun (WGS) entry which is preliminary data.</text>
</comment>
<keyword evidence="8 9" id="KW-0326">Glycosidase</keyword>
<dbReference type="Gene3D" id="3.20.20.80">
    <property type="entry name" value="Glycosidases"/>
    <property type="match status" value="1"/>
</dbReference>
<dbReference type="Pfam" id="PF17834">
    <property type="entry name" value="GHD"/>
    <property type="match status" value="1"/>
</dbReference>
<keyword evidence="5" id="KW-0052">Apoplast</keyword>
<feature type="domain" description="SUEL-type lectin" evidence="12">
    <location>
        <begin position="749"/>
        <end position="834"/>
    </location>
</feature>
<keyword evidence="7 9" id="KW-0378">Hydrolase</keyword>
<evidence type="ECO:0000256" key="2">
    <source>
        <dbReference type="ARBA" id="ARBA00004271"/>
    </source>
</evidence>
<dbReference type="GO" id="GO:0048046">
    <property type="term" value="C:apoplast"/>
    <property type="evidence" value="ECO:0007669"/>
    <property type="project" value="UniProtKB-SubCell"/>
</dbReference>
<dbReference type="InterPro" id="IPR048913">
    <property type="entry name" value="BetaGal_gal-bd"/>
</dbReference>
<dbReference type="Gene3D" id="2.60.120.740">
    <property type="match status" value="1"/>
</dbReference>
<dbReference type="InterPro" id="IPR008979">
    <property type="entry name" value="Galactose-bd-like_sf"/>
</dbReference>
<organism evidence="13 14">
    <name type="scientific">Dipteronia dyeriana</name>
    <dbReference type="NCBI Taxonomy" id="168575"/>
    <lineage>
        <taxon>Eukaryota</taxon>
        <taxon>Viridiplantae</taxon>
        <taxon>Streptophyta</taxon>
        <taxon>Embryophyta</taxon>
        <taxon>Tracheophyta</taxon>
        <taxon>Spermatophyta</taxon>
        <taxon>Magnoliopsida</taxon>
        <taxon>eudicotyledons</taxon>
        <taxon>Gunneridae</taxon>
        <taxon>Pentapetalae</taxon>
        <taxon>rosids</taxon>
        <taxon>malvids</taxon>
        <taxon>Sapindales</taxon>
        <taxon>Sapindaceae</taxon>
        <taxon>Hippocastanoideae</taxon>
        <taxon>Acereae</taxon>
        <taxon>Dipteronia</taxon>
    </lineage>
</organism>
<feature type="chain" id="PRO_5042179910" description="Beta-galactosidase" evidence="11">
    <location>
        <begin position="25"/>
        <end position="834"/>
    </location>
</feature>
<reference evidence="13" key="1">
    <citation type="journal article" date="2023" name="Plant J.">
        <title>Genome sequences and population genomics provide insights into the demographic history, inbreeding, and mutation load of two 'living fossil' tree species of Dipteronia.</title>
        <authorList>
            <person name="Feng Y."/>
            <person name="Comes H.P."/>
            <person name="Chen J."/>
            <person name="Zhu S."/>
            <person name="Lu R."/>
            <person name="Zhang X."/>
            <person name="Li P."/>
            <person name="Qiu J."/>
            <person name="Olsen K.M."/>
            <person name="Qiu Y."/>
        </authorList>
    </citation>
    <scope>NUCLEOTIDE SEQUENCE</scope>
    <source>
        <strain evidence="13">KIB01</strain>
    </source>
</reference>
<dbReference type="SUPFAM" id="SSF51445">
    <property type="entry name" value="(Trans)glycosidases"/>
    <property type="match status" value="1"/>
</dbReference>
<dbReference type="Gene3D" id="2.60.120.260">
    <property type="entry name" value="Galactose-binding domain-like"/>
    <property type="match status" value="2"/>
</dbReference>
<dbReference type="PANTHER" id="PTHR23421">
    <property type="entry name" value="BETA-GALACTOSIDASE RELATED"/>
    <property type="match status" value="1"/>
</dbReference>
<evidence type="ECO:0000256" key="8">
    <source>
        <dbReference type="ARBA" id="ARBA00023295"/>
    </source>
</evidence>
<evidence type="ECO:0000256" key="9">
    <source>
        <dbReference type="RuleBase" id="RU000675"/>
    </source>
</evidence>
<dbReference type="PROSITE" id="PS01182">
    <property type="entry name" value="GLYCOSYL_HYDROL_F35"/>
    <property type="match status" value="1"/>
</dbReference>
<comment type="similarity">
    <text evidence="3 10">Belongs to the glycosyl hydrolase 35 family.</text>
</comment>
<proteinExistence type="inferred from homology"/>
<dbReference type="InterPro" id="IPR041392">
    <property type="entry name" value="GHD"/>
</dbReference>
<dbReference type="InterPro" id="IPR031330">
    <property type="entry name" value="Gly_Hdrlase_35_cat"/>
</dbReference>
<keyword evidence="6 11" id="KW-0732">Signal</keyword>
<dbReference type="SUPFAM" id="SSF49785">
    <property type="entry name" value="Galactose-binding domain-like"/>
    <property type="match status" value="2"/>
</dbReference>
<accession>A0AAE0CLJ0</accession>
<evidence type="ECO:0000256" key="11">
    <source>
        <dbReference type="SAM" id="SignalP"/>
    </source>
</evidence>
<evidence type="ECO:0000256" key="1">
    <source>
        <dbReference type="ARBA" id="ARBA00001412"/>
    </source>
</evidence>
<dbReference type="GO" id="GO:0005975">
    <property type="term" value="P:carbohydrate metabolic process"/>
    <property type="evidence" value="ECO:0007669"/>
    <property type="project" value="InterPro"/>
</dbReference>
<comment type="catalytic activity">
    <reaction evidence="1 9">
        <text>Hydrolysis of terminal non-reducing beta-D-galactose residues in beta-D-galactosides.</text>
        <dbReference type="EC" id="3.2.1.23"/>
    </reaction>
</comment>
<evidence type="ECO:0000313" key="14">
    <source>
        <dbReference type="Proteomes" id="UP001280121"/>
    </source>
</evidence>
<evidence type="ECO:0000256" key="10">
    <source>
        <dbReference type="RuleBase" id="RU003679"/>
    </source>
</evidence>
<dbReference type="PROSITE" id="PS50228">
    <property type="entry name" value="SUEL_LECTIN"/>
    <property type="match status" value="1"/>
</dbReference>
<dbReference type="InterPro" id="IPR000922">
    <property type="entry name" value="Lectin_gal-bd_dom"/>
</dbReference>
<keyword evidence="14" id="KW-1185">Reference proteome</keyword>
<dbReference type="CDD" id="cd22842">
    <property type="entry name" value="Gal_Rha_Lectin_BGal"/>
    <property type="match status" value="1"/>
</dbReference>
<evidence type="ECO:0000256" key="6">
    <source>
        <dbReference type="ARBA" id="ARBA00022729"/>
    </source>
</evidence>
<dbReference type="PRINTS" id="PR00742">
    <property type="entry name" value="GLHYDRLASE35"/>
</dbReference>
<dbReference type="GO" id="GO:0030246">
    <property type="term" value="F:carbohydrate binding"/>
    <property type="evidence" value="ECO:0007669"/>
    <property type="project" value="InterPro"/>
</dbReference>
<name>A0AAE0CLJ0_9ROSI</name>
<evidence type="ECO:0000259" key="12">
    <source>
        <dbReference type="PROSITE" id="PS50228"/>
    </source>
</evidence>
<dbReference type="Proteomes" id="UP001280121">
    <property type="component" value="Unassembled WGS sequence"/>
</dbReference>
<dbReference type="Pfam" id="PF01301">
    <property type="entry name" value="Glyco_hydro_35"/>
    <property type="match status" value="1"/>
</dbReference>
<dbReference type="InterPro" id="IPR017853">
    <property type="entry name" value="GH"/>
</dbReference>
<dbReference type="EC" id="3.2.1.23" evidence="4 9"/>
<dbReference type="AlphaFoldDB" id="A0AAE0CLJ0"/>
<dbReference type="FunFam" id="3.20.20.80:FF:000006">
    <property type="entry name" value="Beta-galactosidase"/>
    <property type="match status" value="1"/>
</dbReference>
<evidence type="ECO:0000256" key="4">
    <source>
        <dbReference type="ARBA" id="ARBA00012756"/>
    </source>
</evidence>
<evidence type="ECO:0000313" key="13">
    <source>
        <dbReference type="EMBL" id="KAK2654988.1"/>
    </source>
</evidence>
<evidence type="ECO:0000256" key="7">
    <source>
        <dbReference type="ARBA" id="ARBA00022801"/>
    </source>
</evidence>
<dbReference type="InterPro" id="IPR001944">
    <property type="entry name" value="Glycoside_Hdrlase_35"/>
</dbReference>
<comment type="subcellular location">
    <subcellularLocation>
        <location evidence="2">Secreted</location>
        <location evidence="2">Extracellular space</location>
        <location evidence="2">Apoplast</location>
    </subcellularLocation>
</comment>
<sequence>MARPSCCVLVLCFAALLFASLSSATDISFDGRGLKIDGERTLILSGSIHYPRSTPEMWLDLIKKAKEGGINAIETYVFWDAHEPVPRQYDFSGNLDLVRFIKTIQNEGLFAILRIGPYVCAEWNYGGLPVWLNNIQNITFRTNNEAFKHEMKNFTTLIVNMMKHENLFASQGGPVILAQIENEYHNIMDAYGQDGKDYVQWCADLALSFDVGVPWIMCQQEDAPQPIINTCNGFYCDSWEPNNENSPKMWTENWTGWFQDWGGLHPQRTVKDVAFAVGRFFQYGGSLMNYYMYHGGTNFGHTSGGPFITTSYDYDAPLDEYGNLQQPKWGHLRNLHLILLSVQKNLLYGYRRDVDYGNMMSATVYNYEGKCVAFLGNANKHEDFTINFQDNNYTVPRWSVTVLPDCFTEAYNTAKINSQTSIMVNRPNQADDGSEPYKLIWVWRREIIEDIKKNGLVRDSVISTNKLLDHLSVTNDTSDYLWYMTRLEVNPGDPFCDKTVTLHVHTYSHVLHAFVNSKYIGTQVAIPDPKNNHFEFVFEKNVKLKPGTNDISLVSVTVGLQNYGDHIEDIPIGIHGGPVQLIDYAANITKDLSSNEWIYKVGINGIKQQLNKVHTHHQHNWRAETLPTNRPFVWYKTTFPSPLGTDPVVVDLLGLGKGEAWVNGKSIGRYWPSKTAPKDGCSYKCDYNQTYDGGKCVTNCGKSTQRYYHIPREFLDDRENVLVLFEEFGGTPDDVTVQTVTVGTVCAHAYDNNNLQLSCQGGRVFTDIRFASFGDPEGTCGSFKRGTCEAPWALSYIQNNCLGRESCVIPVSEYYLGPTGCHSSEYRLAVEAVC</sequence>
<dbReference type="Pfam" id="PF02140">
    <property type="entry name" value="SUEL_Lectin"/>
    <property type="match status" value="1"/>
</dbReference>
<dbReference type="InterPro" id="IPR043159">
    <property type="entry name" value="Lectin_gal-bd_sf"/>
</dbReference>
<gene>
    <name evidence="13" type="ORF">Ddye_008040</name>
</gene>
<dbReference type="EMBL" id="JANJYI010000003">
    <property type="protein sequence ID" value="KAK2654988.1"/>
    <property type="molecule type" value="Genomic_DNA"/>
</dbReference>
<protein>
    <recommendedName>
        <fullName evidence="4 9">Beta-galactosidase</fullName>
        <ecNumber evidence="4 9">3.2.1.23</ecNumber>
    </recommendedName>
</protein>
<dbReference type="InterPro" id="IPR019801">
    <property type="entry name" value="Glyco_hydro_35_CS"/>
</dbReference>
<evidence type="ECO:0000256" key="3">
    <source>
        <dbReference type="ARBA" id="ARBA00009809"/>
    </source>
</evidence>
<dbReference type="FunFam" id="2.60.120.260:FF:000142">
    <property type="entry name" value="Beta-galactosidase"/>
    <property type="match status" value="1"/>
</dbReference>